<protein>
    <submittedName>
        <fullName evidence="4">Plug domain-containing protein</fullName>
    </submittedName>
</protein>
<dbReference type="PANTHER" id="PTHR30069:SF39">
    <property type="entry name" value="BLL6183 PROTEIN"/>
    <property type="match status" value="1"/>
</dbReference>
<dbReference type="EMBL" id="QYUO01000002">
    <property type="protein sequence ID" value="RJF95241.1"/>
    <property type="molecule type" value="Genomic_DNA"/>
</dbReference>
<dbReference type="Gene3D" id="2.170.130.10">
    <property type="entry name" value="TonB-dependent receptor, plug domain"/>
    <property type="match status" value="1"/>
</dbReference>
<accession>A0A3A3FKJ6</accession>
<gene>
    <name evidence="4" type="ORF">D3871_17515</name>
</gene>
<dbReference type="GO" id="GO:0044718">
    <property type="term" value="P:siderophore transmembrane transport"/>
    <property type="evidence" value="ECO:0007669"/>
    <property type="project" value="TreeGrafter"/>
</dbReference>
<dbReference type="PANTHER" id="PTHR30069">
    <property type="entry name" value="TONB-DEPENDENT OUTER MEMBRANE RECEPTOR"/>
    <property type="match status" value="1"/>
</dbReference>
<dbReference type="SUPFAM" id="SSF56935">
    <property type="entry name" value="Porins"/>
    <property type="match status" value="1"/>
</dbReference>
<dbReference type="GO" id="GO:0009279">
    <property type="term" value="C:cell outer membrane"/>
    <property type="evidence" value="ECO:0007669"/>
    <property type="project" value="TreeGrafter"/>
</dbReference>
<dbReference type="OrthoDB" id="98353at2"/>
<dbReference type="Proteomes" id="UP000265955">
    <property type="component" value="Unassembled WGS sequence"/>
</dbReference>
<dbReference type="Pfam" id="PF07715">
    <property type="entry name" value="Plug"/>
    <property type="match status" value="1"/>
</dbReference>
<evidence type="ECO:0000313" key="5">
    <source>
        <dbReference type="Proteomes" id="UP000265955"/>
    </source>
</evidence>
<evidence type="ECO:0000259" key="3">
    <source>
        <dbReference type="Pfam" id="PF07715"/>
    </source>
</evidence>
<keyword evidence="2" id="KW-0732">Signal</keyword>
<name>A0A3A3FKJ6_9BURK</name>
<feature type="signal peptide" evidence="2">
    <location>
        <begin position="1"/>
        <end position="17"/>
    </location>
</feature>
<evidence type="ECO:0000256" key="1">
    <source>
        <dbReference type="ARBA" id="ARBA00023170"/>
    </source>
</evidence>
<sequence>MLIPAIAGLLVALPAHADDTSLPAIVVSGARPIPGLEVPRDVIPSPVQTVSGETIRQSRALDVGDFMNRNLGSVHINETQGNPFQADVNYCGYTASPLLGTPQGLSVFVDGVRMNQAFGDVVSWDLIPRTAIKSMTLAPGSNPLFGLNTLGGALSIETKHACTQKREWRTSARRPLLPRKGQHGRLCDLQCGSQLHSFAKAGTHGPGQQPVRQALCDLGATGTCRIRWLGKFSGKTVSGGRRRIRRTALDFLCTWRAAPVLARCALPV</sequence>
<dbReference type="InterPro" id="IPR039426">
    <property type="entry name" value="TonB-dep_rcpt-like"/>
</dbReference>
<keyword evidence="1" id="KW-0675">Receptor</keyword>
<dbReference type="InterPro" id="IPR012910">
    <property type="entry name" value="Plug_dom"/>
</dbReference>
<feature type="chain" id="PRO_5017305599" evidence="2">
    <location>
        <begin position="18"/>
        <end position="268"/>
    </location>
</feature>
<comment type="caution">
    <text evidence="4">The sequence shown here is derived from an EMBL/GenBank/DDBJ whole genome shotgun (WGS) entry which is preliminary data.</text>
</comment>
<dbReference type="InterPro" id="IPR037066">
    <property type="entry name" value="Plug_dom_sf"/>
</dbReference>
<feature type="domain" description="TonB-dependent receptor plug" evidence="3">
    <location>
        <begin position="43"/>
        <end position="153"/>
    </location>
</feature>
<keyword evidence="5" id="KW-1185">Reference proteome</keyword>
<proteinExistence type="predicted"/>
<evidence type="ECO:0000256" key="2">
    <source>
        <dbReference type="SAM" id="SignalP"/>
    </source>
</evidence>
<organism evidence="4 5">
    <name type="scientific">Noviherbaspirillum saxi</name>
    <dbReference type="NCBI Taxonomy" id="2320863"/>
    <lineage>
        <taxon>Bacteria</taxon>
        <taxon>Pseudomonadati</taxon>
        <taxon>Pseudomonadota</taxon>
        <taxon>Betaproteobacteria</taxon>
        <taxon>Burkholderiales</taxon>
        <taxon>Oxalobacteraceae</taxon>
        <taxon>Noviherbaspirillum</taxon>
    </lineage>
</organism>
<reference evidence="5" key="1">
    <citation type="submission" date="2018-09" db="EMBL/GenBank/DDBJ databases">
        <authorList>
            <person name="Zhu H."/>
        </authorList>
    </citation>
    <scope>NUCLEOTIDE SEQUENCE [LARGE SCALE GENOMIC DNA]</scope>
    <source>
        <strain evidence="5">K1R23-30</strain>
    </source>
</reference>
<dbReference type="GO" id="GO:0015344">
    <property type="term" value="F:siderophore uptake transmembrane transporter activity"/>
    <property type="evidence" value="ECO:0007669"/>
    <property type="project" value="TreeGrafter"/>
</dbReference>
<evidence type="ECO:0000313" key="4">
    <source>
        <dbReference type="EMBL" id="RJF95241.1"/>
    </source>
</evidence>
<dbReference type="AlphaFoldDB" id="A0A3A3FKJ6"/>